<proteinExistence type="predicted"/>
<dbReference type="Proteomes" id="UP000031443">
    <property type="component" value="Unassembled WGS sequence"/>
</dbReference>
<gene>
    <name evidence="1" type="ORF">UY3_13784</name>
</gene>
<reference evidence="2" key="1">
    <citation type="journal article" date="2013" name="Nat. Genet.">
        <title>The draft genomes of soft-shell turtle and green sea turtle yield insights into the development and evolution of the turtle-specific body plan.</title>
        <authorList>
            <person name="Wang Z."/>
            <person name="Pascual-Anaya J."/>
            <person name="Zadissa A."/>
            <person name="Li W."/>
            <person name="Niimura Y."/>
            <person name="Huang Z."/>
            <person name="Li C."/>
            <person name="White S."/>
            <person name="Xiong Z."/>
            <person name="Fang D."/>
            <person name="Wang B."/>
            <person name="Ming Y."/>
            <person name="Chen Y."/>
            <person name="Zheng Y."/>
            <person name="Kuraku S."/>
            <person name="Pignatelli M."/>
            <person name="Herrero J."/>
            <person name="Beal K."/>
            <person name="Nozawa M."/>
            <person name="Li Q."/>
            <person name="Wang J."/>
            <person name="Zhang H."/>
            <person name="Yu L."/>
            <person name="Shigenobu S."/>
            <person name="Wang J."/>
            <person name="Liu J."/>
            <person name="Flicek P."/>
            <person name="Searle S."/>
            <person name="Wang J."/>
            <person name="Kuratani S."/>
            <person name="Yin Y."/>
            <person name="Aken B."/>
            <person name="Zhang G."/>
            <person name="Irie N."/>
        </authorList>
    </citation>
    <scope>NUCLEOTIDE SEQUENCE [LARGE SCALE GENOMIC DNA]</scope>
</reference>
<evidence type="ECO:0000313" key="2">
    <source>
        <dbReference type="Proteomes" id="UP000031443"/>
    </source>
</evidence>
<sequence length="167" mass="19175">MQRDGEEGTSAATGCGEECQELGVLVPQVKNTEHTIITPRARTMLKRTPKDSIHWQYLKTDQGKAFEVKCKWDASNHFLPGGSFTQFANWKFIHRARLNCVPLNRAVRHRNWDKQCRKLGYANETLRMQSHSLKYFNKRSFSYLQRKEAGLELKASAGSPTVSEFIV</sequence>
<protein>
    <submittedName>
        <fullName evidence="1">Uncharacterized protein</fullName>
    </submittedName>
</protein>
<name>M7B111_CHEMY</name>
<organism evidence="1 2">
    <name type="scientific">Chelonia mydas</name>
    <name type="common">Green sea-turtle</name>
    <name type="synonym">Chelonia agassizi</name>
    <dbReference type="NCBI Taxonomy" id="8469"/>
    <lineage>
        <taxon>Eukaryota</taxon>
        <taxon>Metazoa</taxon>
        <taxon>Chordata</taxon>
        <taxon>Craniata</taxon>
        <taxon>Vertebrata</taxon>
        <taxon>Euteleostomi</taxon>
        <taxon>Archelosauria</taxon>
        <taxon>Testudinata</taxon>
        <taxon>Testudines</taxon>
        <taxon>Cryptodira</taxon>
        <taxon>Durocryptodira</taxon>
        <taxon>Americhelydia</taxon>
        <taxon>Chelonioidea</taxon>
        <taxon>Cheloniidae</taxon>
        <taxon>Chelonia</taxon>
    </lineage>
</organism>
<keyword evidence="2" id="KW-1185">Reference proteome</keyword>
<evidence type="ECO:0000313" key="1">
    <source>
        <dbReference type="EMBL" id="EMP29110.1"/>
    </source>
</evidence>
<dbReference type="AlphaFoldDB" id="M7B111"/>
<accession>M7B111</accession>
<dbReference type="EMBL" id="KB559013">
    <property type="protein sequence ID" value="EMP29110.1"/>
    <property type="molecule type" value="Genomic_DNA"/>
</dbReference>